<name>A0AAW1G7E9_ZOAVI</name>
<keyword evidence="9" id="KW-0804">Transcription</keyword>
<feature type="region of interest" description="Disordered" evidence="12">
    <location>
        <begin position="544"/>
        <end position="566"/>
    </location>
</feature>
<dbReference type="SMART" id="SM00355">
    <property type="entry name" value="ZnF_C2H2"/>
    <property type="match status" value="5"/>
</dbReference>
<feature type="domain" description="C2H2-type" evidence="13">
    <location>
        <begin position="174"/>
        <end position="201"/>
    </location>
</feature>
<dbReference type="InterPro" id="IPR013087">
    <property type="entry name" value="Znf_C2H2_type"/>
</dbReference>
<evidence type="ECO:0000256" key="3">
    <source>
        <dbReference type="ARBA" id="ARBA00022723"/>
    </source>
</evidence>
<dbReference type="GO" id="GO:0008270">
    <property type="term" value="F:zinc ion binding"/>
    <property type="evidence" value="ECO:0007669"/>
    <property type="project" value="UniProtKB-KW"/>
</dbReference>
<evidence type="ECO:0000256" key="5">
    <source>
        <dbReference type="ARBA" id="ARBA00022771"/>
    </source>
</evidence>
<protein>
    <recommendedName>
        <fullName evidence="13">C2H2-type domain-containing protein</fullName>
    </recommendedName>
</protein>
<feature type="compositionally biased region" description="Basic and acidic residues" evidence="12">
    <location>
        <begin position="460"/>
        <end position="472"/>
    </location>
</feature>
<gene>
    <name evidence="14" type="ORF">VZT92_000891</name>
</gene>
<dbReference type="Gene3D" id="3.30.160.60">
    <property type="entry name" value="Classic Zinc Finger"/>
    <property type="match status" value="2"/>
</dbReference>
<evidence type="ECO:0000256" key="12">
    <source>
        <dbReference type="SAM" id="MobiDB-lite"/>
    </source>
</evidence>
<evidence type="ECO:0000256" key="1">
    <source>
        <dbReference type="ARBA" id="ARBA00004123"/>
    </source>
</evidence>
<keyword evidence="4" id="KW-0677">Repeat</keyword>
<dbReference type="Pfam" id="PF00096">
    <property type="entry name" value="zf-C2H2"/>
    <property type="match status" value="2"/>
</dbReference>
<proteinExistence type="inferred from homology"/>
<dbReference type="GO" id="GO:0000981">
    <property type="term" value="F:DNA-binding transcription factor activity, RNA polymerase II-specific"/>
    <property type="evidence" value="ECO:0007669"/>
    <property type="project" value="TreeGrafter"/>
</dbReference>
<evidence type="ECO:0000259" key="13">
    <source>
        <dbReference type="PROSITE" id="PS50157"/>
    </source>
</evidence>
<feature type="compositionally biased region" description="Polar residues" evidence="12">
    <location>
        <begin position="746"/>
        <end position="761"/>
    </location>
</feature>
<dbReference type="PROSITE" id="PS00028">
    <property type="entry name" value="ZINC_FINGER_C2H2_1"/>
    <property type="match status" value="2"/>
</dbReference>
<evidence type="ECO:0000256" key="7">
    <source>
        <dbReference type="ARBA" id="ARBA00023015"/>
    </source>
</evidence>
<evidence type="ECO:0000256" key="10">
    <source>
        <dbReference type="ARBA" id="ARBA00023242"/>
    </source>
</evidence>
<dbReference type="EMBL" id="JBCEZU010000001">
    <property type="protein sequence ID" value="KAK9543082.1"/>
    <property type="molecule type" value="Genomic_DNA"/>
</dbReference>
<feature type="compositionally biased region" description="Basic residues" evidence="12">
    <location>
        <begin position="474"/>
        <end position="483"/>
    </location>
</feature>
<comment type="subcellular location">
    <subcellularLocation>
        <location evidence="1">Nucleus</location>
    </subcellularLocation>
</comment>
<keyword evidence="10" id="KW-0539">Nucleus</keyword>
<feature type="compositionally biased region" description="Basic residues" evidence="12">
    <location>
        <begin position="71"/>
        <end position="81"/>
    </location>
</feature>
<feature type="compositionally biased region" description="Polar residues" evidence="12">
    <location>
        <begin position="556"/>
        <end position="566"/>
    </location>
</feature>
<feature type="compositionally biased region" description="Basic residues" evidence="12">
    <location>
        <begin position="119"/>
        <end position="132"/>
    </location>
</feature>
<dbReference type="GO" id="GO:0005634">
    <property type="term" value="C:nucleus"/>
    <property type="evidence" value="ECO:0007669"/>
    <property type="project" value="UniProtKB-SubCell"/>
</dbReference>
<keyword evidence="3" id="KW-0479">Metal-binding</keyword>
<reference evidence="14 15" key="1">
    <citation type="journal article" date="2024" name="Genome Biol. Evol.">
        <title>Chromosome-level genome assembly of the viviparous eelpout Zoarces viviparus.</title>
        <authorList>
            <person name="Fuhrmann N."/>
            <person name="Brasseur M.V."/>
            <person name="Bakowski C.E."/>
            <person name="Podsiadlowski L."/>
            <person name="Prost S."/>
            <person name="Krehenwinkel H."/>
            <person name="Mayer C."/>
        </authorList>
    </citation>
    <scope>NUCLEOTIDE SEQUENCE [LARGE SCALE GENOMIC DNA]</scope>
    <source>
        <strain evidence="14">NO-MEL_2022_Ind0_liver</strain>
    </source>
</reference>
<evidence type="ECO:0000313" key="15">
    <source>
        <dbReference type="Proteomes" id="UP001488805"/>
    </source>
</evidence>
<organism evidence="14 15">
    <name type="scientific">Zoarces viviparus</name>
    <name type="common">Viviparous eelpout</name>
    <name type="synonym">Blennius viviparus</name>
    <dbReference type="NCBI Taxonomy" id="48416"/>
    <lineage>
        <taxon>Eukaryota</taxon>
        <taxon>Metazoa</taxon>
        <taxon>Chordata</taxon>
        <taxon>Craniata</taxon>
        <taxon>Vertebrata</taxon>
        <taxon>Euteleostomi</taxon>
        <taxon>Actinopterygii</taxon>
        <taxon>Neopterygii</taxon>
        <taxon>Teleostei</taxon>
        <taxon>Neoteleostei</taxon>
        <taxon>Acanthomorphata</taxon>
        <taxon>Eupercaria</taxon>
        <taxon>Perciformes</taxon>
        <taxon>Cottioidei</taxon>
        <taxon>Zoarcales</taxon>
        <taxon>Zoarcidae</taxon>
        <taxon>Zoarcinae</taxon>
        <taxon>Zoarces</taxon>
    </lineage>
</organism>
<accession>A0AAW1G7E9</accession>
<feature type="region of interest" description="Disordered" evidence="12">
    <location>
        <begin position="69"/>
        <end position="132"/>
    </location>
</feature>
<evidence type="ECO:0000256" key="9">
    <source>
        <dbReference type="ARBA" id="ARBA00023163"/>
    </source>
</evidence>
<feature type="compositionally biased region" description="Basic and acidic residues" evidence="12">
    <location>
        <begin position="89"/>
        <end position="102"/>
    </location>
</feature>
<comment type="caution">
    <text evidence="14">The sequence shown here is derived from an EMBL/GenBank/DDBJ whole genome shotgun (WGS) entry which is preliminary data.</text>
</comment>
<dbReference type="InterPro" id="IPR051967">
    <property type="entry name" value="Krueppel_C2H2-ZF"/>
</dbReference>
<evidence type="ECO:0000256" key="4">
    <source>
        <dbReference type="ARBA" id="ARBA00022737"/>
    </source>
</evidence>
<dbReference type="GO" id="GO:0000978">
    <property type="term" value="F:RNA polymerase II cis-regulatory region sequence-specific DNA binding"/>
    <property type="evidence" value="ECO:0007669"/>
    <property type="project" value="TreeGrafter"/>
</dbReference>
<evidence type="ECO:0000256" key="11">
    <source>
        <dbReference type="PROSITE-ProRule" id="PRU00042"/>
    </source>
</evidence>
<evidence type="ECO:0000313" key="14">
    <source>
        <dbReference type="EMBL" id="KAK9543082.1"/>
    </source>
</evidence>
<keyword evidence="15" id="KW-1185">Reference proteome</keyword>
<dbReference type="AlphaFoldDB" id="A0AAW1G7E9"/>
<feature type="region of interest" description="Disordered" evidence="12">
    <location>
        <begin position="460"/>
        <end position="490"/>
    </location>
</feature>
<dbReference type="FunFam" id="3.30.160.60:FF:000075">
    <property type="entry name" value="Putative zinc finger protein 536"/>
    <property type="match status" value="1"/>
</dbReference>
<feature type="domain" description="C2H2-type" evidence="13">
    <location>
        <begin position="28"/>
        <end position="55"/>
    </location>
</feature>
<evidence type="ECO:0000256" key="2">
    <source>
        <dbReference type="ARBA" id="ARBA00006991"/>
    </source>
</evidence>
<keyword evidence="6" id="KW-0862">Zinc</keyword>
<sequence length="767" mass="84972">METEEREDESQKLTTNIEMEAVDETSGHTCGVCGCSFPLLRSLSQHMRQHKGEKPYKCPYCEHRTAQKGSLKAHIRSHKKPLGLFSPSDKGRGGDQEQKDNSETPDPPEIVSTSDKAHNVNRKVKKGTKKKVTGKDAIEVSGADDGSCTNEPPATINGVPQDSASLTNEECLFELCGGCGNFFSDRKTLRIHEKLHQPAHSRSQTPQEDIDASEPHVDKRHFMECLNLMPAGPRETSEDKSLGRRIPELDPICSYQAWQLATRGRLVKPTKKCLGWEETLADAGLAYDKKKGEYVPRKQGKGKKRKQIDTSSSNVKKIKGETGLDHSSNSLVHTKGADKRISEKDRISLNGLGHAFYEPLQNEKVKDVHLTPRHNNSRSQTPQEDIDASEPHVDKRHFMESLNLMPAGPRETSEDKSLGRRIPELDPICSYQAWQLDTRGRLVEATEKCLGSEERLADAEPAYDTEKGEYVPRKQGKEKKRKRIDTYSSNVKKIKGETGLDHSYSRRSQDREDNKAYLCEHCDFHTADASLLRSHVHKQHQDVLGPSSKHSAVLDNGNQSGSKASQYNDYLRNRSVLPSQPYWNPYTCPPGPGSAESNIKTEKSNGTEVKGQGHTITDAGSLLNLSSLPVSEGEGPVSDPIKTEGLVRHQCPYCSHTTKYPEALWIHQRVAHRVDGSSSIAPKWAPCRNSNKSPKAGGAQWRRTGPPPFLEGKDCPALPAPTTQCTQPPALLLLNGNFGKEVHSASEASKQVNSRSTSPSRSLHKGT</sequence>
<dbReference type="Proteomes" id="UP001488805">
    <property type="component" value="Unassembled WGS sequence"/>
</dbReference>
<dbReference type="PROSITE" id="PS50157">
    <property type="entry name" value="ZINC_FINGER_C2H2_2"/>
    <property type="match status" value="3"/>
</dbReference>
<keyword evidence="5 11" id="KW-0863">Zinc-finger</keyword>
<feature type="region of interest" description="Disordered" evidence="12">
    <location>
        <begin position="677"/>
        <end position="722"/>
    </location>
</feature>
<dbReference type="SUPFAM" id="SSF57667">
    <property type="entry name" value="beta-beta-alpha zinc fingers"/>
    <property type="match status" value="1"/>
</dbReference>
<dbReference type="PANTHER" id="PTHR45925:SF3">
    <property type="entry name" value="ZINC FINGER PROTEIN 516"/>
    <property type="match status" value="1"/>
</dbReference>
<dbReference type="PANTHER" id="PTHR45925">
    <property type="entry name" value="ZINC FINGER PROTEIN"/>
    <property type="match status" value="1"/>
</dbReference>
<feature type="region of interest" description="Disordered" evidence="12">
    <location>
        <begin position="742"/>
        <end position="767"/>
    </location>
</feature>
<evidence type="ECO:0000256" key="6">
    <source>
        <dbReference type="ARBA" id="ARBA00022833"/>
    </source>
</evidence>
<keyword evidence="7" id="KW-0805">Transcription regulation</keyword>
<dbReference type="PROSITE" id="PS51257">
    <property type="entry name" value="PROKAR_LIPOPROTEIN"/>
    <property type="match status" value="1"/>
</dbReference>
<feature type="domain" description="C2H2-type" evidence="13">
    <location>
        <begin position="56"/>
        <end position="78"/>
    </location>
</feature>
<comment type="similarity">
    <text evidence="2">Belongs to the krueppel C2H2-type zinc-finger protein family.</text>
</comment>
<evidence type="ECO:0000256" key="8">
    <source>
        <dbReference type="ARBA" id="ARBA00023125"/>
    </source>
</evidence>
<keyword evidence="8" id="KW-0238">DNA-binding</keyword>
<dbReference type="InterPro" id="IPR036236">
    <property type="entry name" value="Znf_C2H2_sf"/>
</dbReference>